<dbReference type="SUPFAM" id="SSF48652">
    <property type="entry name" value="Tetraspanin"/>
    <property type="match status" value="1"/>
</dbReference>
<keyword evidence="3" id="KW-1133">Transmembrane helix</keyword>
<evidence type="ECO:0000256" key="4">
    <source>
        <dbReference type="ARBA" id="ARBA00023136"/>
    </source>
</evidence>
<reference evidence="5" key="1">
    <citation type="submission" date="2020-11" db="EMBL/GenBank/DDBJ databases">
        <authorList>
            <person name="Tran Van P."/>
        </authorList>
    </citation>
    <scope>NUCLEOTIDE SEQUENCE</scope>
</reference>
<dbReference type="AlphaFoldDB" id="A0A7R8WMU8"/>
<sequence length="237" mass="26525">MFCQETDTDKIDYYNEQIDSYGREHLLRQMRPTLHYMDFLQASFRCCGNTEPRDWMKNPAGAKFTVPDSCCTFETRMKDCGKGAITPNSVIPAHIYNQGCFMKAKEFASLVTTLLIVMLVLELIIGLAWVRGKESPFAPAPSPEEMARRRFTAMMGGSPDDPSELLELQSRGGFGARTLGHSAVTSYYPEDSATSMVPSPRTTPLLGRTLGDRLKYSRFGQFMNTFNTGVSFPNPLV</sequence>
<name>A0A7R8WMU8_9CRUS</name>
<dbReference type="OrthoDB" id="6506481at2759"/>
<comment type="subcellular location">
    <subcellularLocation>
        <location evidence="1">Membrane</location>
        <topology evidence="1">Multi-pass membrane protein</topology>
    </subcellularLocation>
</comment>
<accession>A0A7R8WMU8</accession>
<dbReference type="Gene3D" id="1.10.1450.10">
    <property type="entry name" value="Tetraspanin"/>
    <property type="match status" value="1"/>
</dbReference>
<evidence type="ECO:0000256" key="2">
    <source>
        <dbReference type="ARBA" id="ARBA00022692"/>
    </source>
</evidence>
<evidence type="ECO:0000313" key="5">
    <source>
        <dbReference type="EMBL" id="CAD7234702.1"/>
    </source>
</evidence>
<dbReference type="Pfam" id="PF00335">
    <property type="entry name" value="Tetraspanin"/>
    <property type="match status" value="1"/>
</dbReference>
<dbReference type="InterPro" id="IPR018499">
    <property type="entry name" value="Tetraspanin/Peripherin"/>
</dbReference>
<proteinExistence type="predicted"/>
<organism evidence="5">
    <name type="scientific">Cyprideis torosa</name>
    <dbReference type="NCBI Taxonomy" id="163714"/>
    <lineage>
        <taxon>Eukaryota</taxon>
        <taxon>Metazoa</taxon>
        <taxon>Ecdysozoa</taxon>
        <taxon>Arthropoda</taxon>
        <taxon>Crustacea</taxon>
        <taxon>Oligostraca</taxon>
        <taxon>Ostracoda</taxon>
        <taxon>Podocopa</taxon>
        <taxon>Podocopida</taxon>
        <taxon>Cytherocopina</taxon>
        <taxon>Cytheroidea</taxon>
        <taxon>Cytherideidae</taxon>
        <taxon>Cyprideis</taxon>
    </lineage>
</organism>
<evidence type="ECO:0000256" key="1">
    <source>
        <dbReference type="ARBA" id="ARBA00004141"/>
    </source>
</evidence>
<protein>
    <submittedName>
        <fullName evidence="5">Uncharacterized protein</fullName>
    </submittedName>
</protein>
<dbReference type="EMBL" id="OB669533">
    <property type="protein sequence ID" value="CAD7234702.1"/>
    <property type="molecule type" value="Genomic_DNA"/>
</dbReference>
<evidence type="ECO:0000256" key="3">
    <source>
        <dbReference type="ARBA" id="ARBA00022989"/>
    </source>
</evidence>
<dbReference type="GO" id="GO:0016020">
    <property type="term" value="C:membrane"/>
    <property type="evidence" value="ECO:0007669"/>
    <property type="project" value="UniProtKB-SubCell"/>
</dbReference>
<gene>
    <name evidence="5" type="ORF">CTOB1V02_LOCUS12518</name>
</gene>
<dbReference type="InterPro" id="IPR008952">
    <property type="entry name" value="Tetraspanin_EC2_sf"/>
</dbReference>
<keyword evidence="2" id="KW-0812">Transmembrane</keyword>
<keyword evidence="4" id="KW-0472">Membrane</keyword>